<name>A0A6V8SH08_9CLOT</name>
<dbReference type="InterPro" id="IPR036634">
    <property type="entry name" value="PRD_sf"/>
</dbReference>
<organism evidence="2 3">
    <name type="scientific">Clostridium fungisolvens</name>
    <dbReference type="NCBI Taxonomy" id="1604897"/>
    <lineage>
        <taxon>Bacteria</taxon>
        <taxon>Bacillati</taxon>
        <taxon>Bacillota</taxon>
        <taxon>Clostridia</taxon>
        <taxon>Eubacteriales</taxon>
        <taxon>Clostridiaceae</taxon>
        <taxon>Clostridium</taxon>
    </lineage>
</organism>
<evidence type="ECO:0000313" key="3">
    <source>
        <dbReference type="Proteomes" id="UP000580568"/>
    </source>
</evidence>
<dbReference type="SUPFAM" id="SSF63520">
    <property type="entry name" value="PTS-regulatory domain, PRD"/>
    <property type="match status" value="1"/>
</dbReference>
<comment type="caution">
    <text evidence="2">The sequence shown here is derived from an EMBL/GenBank/DDBJ whole genome shotgun (WGS) entry which is preliminary data.</text>
</comment>
<keyword evidence="3" id="KW-1185">Reference proteome</keyword>
<dbReference type="Pfam" id="PF00874">
    <property type="entry name" value="PRD"/>
    <property type="match status" value="1"/>
</dbReference>
<proteinExistence type="predicted"/>
<dbReference type="AlphaFoldDB" id="A0A6V8SH08"/>
<dbReference type="Proteomes" id="UP000580568">
    <property type="component" value="Unassembled WGS sequence"/>
</dbReference>
<dbReference type="EMBL" id="BLZR01000001">
    <property type="protein sequence ID" value="GFP74418.1"/>
    <property type="molecule type" value="Genomic_DNA"/>
</dbReference>
<dbReference type="GO" id="GO:0006355">
    <property type="term" value="P:regulation of DNA-templated transcription"/>
    <property type="evidence" value="ECO:0007669"/>
    <property type="project" value="InterPro"/>
</dbReference>
<dbReference type="InterPro" id="IPR011608">
    <property type="entry name" value="PRD"/>
</dbReference>
<dbReference type="RefSeq" id="WP_280514119.1">
    <property type="nucleotide sequence ID" value="NZ_BLZR01000001.1"/>
</dbReference>
<dbReference type="PROSITE" id="PS51372">
    <property type="entry name" value="PRD_2"/>
    <property type="match status" value="1"/>
</dbReference>
<reference evidence="2 3" key="1">
    <citation type="submission" date="2020-07" db="EMBL/GenBank/DDBJ databases">
        <title>A new beta-1,3-glucan-decomposing anaerobic bacterium isolated from anoxic soil subjected to biological soil disinfestation.</title>
        <authorList>
            <person name="Ueki A."/>
            <person name="Tonouchi A."/>
        </authorList>
    </citation>
    <scope>NUCLEOTIDE SEQUENCE [LARGE SCALE GENOMIC DNA]</scope>
    <source>
        <strain evidence="2 3">TW1</strain>
    </source>
</reference>
<gene>
    <name evidence="2" type="ORF">bsdtw1_00468</name>
</gene>
<feature type="domain" description="PRD" evidence="1">
    <location>
        <begin position="17"/>
        <end position="75"/>
    </location>
</feature>
<dbReference type="Gene3D" id="1.10.1790.10">
    <property type="entry name" value="PRD domain"/>
    <property type="match status" value="1"/>
</dbReference>
<evidence type="ECO:0000259" key="1">
    <source>
        <dbReference type="PROSITE" id="PS51372"/>
    </source>
</evidence>
<evidence type="ECO:0000313" key="2">
    <source>
        <dbReference type="EMBL" id="GFP74418.1"/>
    </source>
</evidence>
<accession>A0A6V8SH08</accession>
<sequence length="75" mass="8908">MPVESIQINEYFKLLDSIPPIYLEITEKIVSKAEKELCSKLNMSIYFTLSEHLSFPVERSKKKINITNRVYWELK</sequence>
<protein>
    <submittedName>
        <fullName evidence="2">Transcription antiterminator LicT</fullName>
    </submittedName>
</protein>